<dbReference type="SUPFAM" id="SSF48179">
    <property type="entry name" value="6-phosphogluconate dehydrogenase C-terminal domain-like"/>
    <property type="match status" value="1"/>
</dbReference>
<evidence type="ECO:0000313" key="13">
    <source>
        <dbReference type="Proteomes" id="UP000030655"/>
    </source>
</evidence>
<dbReference type="GO" id="GO:0141152">
    <property type="term" value="F:glycerol-3-phosphate dehydrogenase (NAD+) activity"/>
    <property type="evidence" value="ECO:0007669"/>
    <property type="project" value="UniProtKB-UniRule"/>
</dbReference>
<dbReference type="PANTHER" id="PTHR11728:SF8">
    <property type="entry name" value="GLYCEROL-3-PHOSPHATE DEHYDROGENASE [NAD(+)]-RELATED"/>
    <property type="match status" value="1"/>
</dbReference>
<dbReference type="AlphaFoldDB" id="A0A059F2H4"/>
<dbReference type="Gene3D" id="1.10.1040.10">
    <property type="entry name" value="N-(1-d-carboxylethyl)-l-norvaline Dehydrogenase, domain 2"/>
    <property type="match status" value="1"/>
</dbReference>
<evidence type="ECO:0000259" key="11">
    <source>
        <dbReference type="Pfam" id="PF07479"/>
    </source>
</evidence>
<protein>
    <recommendedName>
        <fullName evidence="9">Glycerol-3-phosphate dehydrogenase [NAD(+)]</fullName>
        <ecNumber evidence="9">1.1.1.8</ecNumber>
    </recommendedName>
</protein>
<feature type="binding site" evidence="7">
    <location>
        <position position="148"/>
    </location>
    <ligand>
        <name>NAD(+)</name>
        <dbReference type="ChEBI" id="CHEBI:57540"/>
    </ligand>
</feature>
<accession>A0A059F2H4</accession>
<dbReference type="GO" id="GO:0046168">
    <property type="term" value="P:glycerol-3-phosphate catabolic process"/>
    <property type="evidence" value="ECO:0007669"/>
    <property type="project" value="UniProtKB-UniRule"/>
</dbReference>
<evidence type="ECO:0000256" key="9">
    <source>
        <dbReference type="RuleBase" id="RU361243"/>
    </source>
</evidence>
<name>A0A059F2H4_9MICR</name>
<feature type="active site" description="Proton acceptor" evidence="5">
    <location>
        <position position="201"/>
    </location>
</feature>
<dbReference type="EC" id="1.1.1.8" evidence="9"/>
<keyword evidence="3 7" id="KW-0520">NAD</keyword>
<organism evidence="12 13">
    <name type="scientific">Anncaliia algerae PRA339</name>
    <dbReference type="NCBI Taxonomy" id="1288291"/>
    <lineage>
        <taxon>Eukaryota</taxon>
        <taxon>Fungi</taxon>
        <taxon>Fungi incertae sedis</taxon>
        <taxon>Microsporidia</taxon>
        <taxon>Tubulinosematoidea</taxon>
        <taxon>Tubulinosematidae</taxon>
        <taxon>Anncaliia</taxon>
    </lineage>
</organism>
<dbReference type="GO" id="GO:0005829">
    <property type="term" value="C:cytosol"/>
    <property type="evidence" value="ECO:0007669"/>
    <property type="project" value="TreeGrafter"/>
</dbReference>
<dbReference type="PIRSF" id="PIRSF000114">
    <property type="entry name" value="Glycerol-3-P_dh"/>
    <property type="match status" value="1"/>
</dbReference>
<reference evidence="12 13" key="2">
    <citation type="submission" date="2014-03" db="EMBL/GenBank/DDBJ databases">
        <title>The Genome Sequence of Anncaliia algerae insect isolate PRA339.</title>
        <authorList>
            <consortium name="The Broad Institute Genome Sequencing Platform"/>
            <consortium name="The Broad Institute Genome Sequencing Center for Infectious Disease"/>
            <person name="Cuomo C."/>
            <person name="Becnel J."/>
            <person name="Sanscrainte N."/>
            <person name="Walker B."/>
            <person name="Young S.K."/>
            <person name="Zeng Q."/>
            <person name="Gargeya S."/>
            <person name="Fitzgerald M."/>
            <person name="Haas B."/>
            <person name="Abouelleil A."/>
            <person name="Alvarado L."/>
            <person name="Arachchi H.M."/>
            <person name="Berlin A.M."/>
            <person name="Chapman S.B."/>
            <person name="Dewar J."/>
            <person name="Goldberg J."/>
            <person name="Griggs A."/>
            <person name="Gujja S."/>
            <person name="Hansen M."/>
            <person name="Howarth C."/>
            <person name="Imamovic A."/>
            <person name="Larimer J."/>
            <person name="McCowan C."/>
            <person name="Murphy C."/>
            <person name="Neiman D."/>
            <person name="Pearson M."/>
            <person name="Priest M."/>
            <person name="Roberts A."/>
            <person name="Saif S."/>
            <person name="Shea T."/>
            <person name="Sisk P."/>
            <person name="Sykes S."/>
            <person name="Wortman J."/>
            <person name="Nusbaum C."/>
            <person name="Birren B."/>
        </authorList>
    </citation>
    <scope>NUCLEOTIDE SEQUENCE [LARGE SCALE GENOMIC DNA]</scope>
    <source>
        <strain evidence="12 13">PRA339</strain>
    </source>
</reference>
<dbReference type="GO" id="GO:0005975">
    <property type="term" value="P:carbohydrate metabolic process"/>
    <property type="evidence" value="ECO:0007669"/>
    <property type="project" value="InterPro"/>
</dbReference>
<evidence type="ECO:0000256" key="6">
    <source>
        <dbReference type="PIRSR" id="PIRSR000114-2"/>
    </source>
</evidence>
<evidence type="ECO:0000256" key="7">
    <source>
        <dbReference type="PIRSR" id="PIRSR000114-3"/>
    </source>
</evidence>
<dbReference type="PRINTS" id="PR00077">
    <property type="entry name" value="GPDHDRGNASE"/>
</dbReference>
<dbReference type="InterPro" id="IPR036291">
    <property type="entry name" value="NAD(P)-bd_dom_sf"/>
</dbReference>
<dbReference type="STRING" id="1288291.A0A059F2H4"/>
<dbReference type="HOGENOM" id="CLU_033449_2_5_1"/>
<evidence type="ECO:0000256" key="2">
    <source>
        <dbReference type="ARBA" id="ARBA00023002"/>
    </source>
</evidence>
<dbReference type="Pfam" id="PF07479">
    <property type="entry name" value="NAD_Gly3P_dh_C"/>
    <property type="match status" value="1"/>
</dbReference>
<feature type="binding site" evidence="6">
    <location>
        <position position="117"/>
    </location>
    <ligand>
        <name>substrate</name>
    </ligand>
</feature>
<evidence type="ECO:0000256" key="1">
    <source>
        <dbReference type="ARBA" id="ARBA00011009"/>
    </source>
</evidence>
<evidence type="ECO:0000313" key="12">
    <source>
        <dbReference type="EMBL" id="KCZ81312.1"/>
    </source>
</evidence>
<dbReference type="PANTHER" id="PTHR11728">
    <property type="entry name" value="GLYCEROL-3-PHOSPHATE DEHYDROGENASE"/>
    <property type="match status" value="1"/>
</dbReference>
<dbReference type="InterPro" id="IPR008927">
    <property type="entry name" value="6-PGluconate_DH-like_C_sf"/>
</dbReference>
<evidence type="ECO:0000256" key="5">
    <source>
        <dbReference type="PIRSR" id="PIRSR000114-1"/>
    </source>
</evidence>
<dbReference type="OrthoDB" id="10263760at2759"/>
<dbReference type="Gene3D" id="3.40.50.720">
    <property type="entry name" value="NAD(P)-binding Rossmann-like Domain"/>
    <property type="match status" value="1"/>
</dbReference>
<dbReference type="InterPro" id="IPR006168">
    <property type="entry name" value="G3P_DH_NAD-dep"/>
</dbReference>
<feature type="domain" description="Glycerol-3-phosphate dehydrogenase NAD-dependent C-terminal" evidence="11">
    <location>
        <begin position="190"/>
        <end position="317"/>
    </location>
</feature>
<sequence>MSAYKVGIVSGGSFGTSMAISIAETAETNNIFKNQVSILLNKEFYNSVSLVDLINKDKENKKYLPNVKIPDNVVATINKDEVEDWDIVIFATPHEYFIKVCEEIRVKKGALLISLTKGFVDTNLTTPCTFLRKKYNEKVFSFMGANIASDIANKTFSQSTVGYDEDGKKEVACIILPLFSRHIAVSMVNDVVGVELCGALKNIVAVVYGIAEGLELGPNILSSIFNEGIRETRLLLKENNRCPDLIFESCGIQDIFVTCLAGRNKKCGIMIAKEKKLGNFTSQGIGTCLELYKYLVKINSHLNYPIVCRLYDILTKKDLDLKKAIFDIFLR</sequence>
<dbReference type="InterPro" id="IPR013328">
    <property type="entry name" value="6PGD_dom2"/>
</dbReference>
<dbReference type="Pfam" id="PF01210">
    <property type="entry name" value="NAD_Gly3P_dh_N"/>
    <property type="match status" value="1"/>
</dbReference>
<feature type="binding site" evidence="6">
    <location>
        <begin position="263"/>
        <end position="264"/>
    </location>
    <ligand>
        <name>substrate</name>
    </ligand>
</feature>
<comment type="catalytic activity">
    <reaction evidence="4 9">
        <text>sn-glycerol 3-phosphate + NAD(+) = dihydroxyacetone phosphate + NADH + H(+)</text>
        <dbReference type="Rhea" id="RHEA:11092"/>
        <dbReference type="ChEBI" id="CHEBI:15378"/>
        <dbReference type="ChEBI" id="CHEBI:57540"/>
        <dbReference type="ChEBI" id="CHEBI:57597"/>
        <dbReference type="ChEBI" id="CHEBI:57642"/>
        <dbReference type="ChEBI" id="CHEBI:57945"/>
        <dbReference type="EC" id="1.1.1.8"/>
    </reaction>
</comment>
<dbReference type="Proteomes" id="UP000030655">
    <property type="component" value="Unassembled WGS sequence"/>
</dbReference>
<reference evidence="13" key="1">
    <citation type="submission" date="2013-02" db="EMBL/GenBank/DDBJ databases">
        <authorList>
            <consortium name="The Broad Institute Genome Sequencing Platform"/>
            <person name="Cuomo C."/>
            <person name="Becnel J."/>
            <person name="Sanscrainte N."/>
            <person name="Walker B."/>
            <person name="Young S.K."/>
            <person name="Zeng Q."/>
            <person name="Gargeya S."/>
            <person name="Fitzgerald M."/>
            <person name="Haas B."/>
            <person name="Abouelleil A."/>
            <person name="Alvarado L."/>
            <person name="Arachchi H.M."/>
            <person name="Berlin A.M."/>
            <person name="Chapman S.B."/>
            <person name="Dewar J."/>
            <person name="Goldberg J."/>
            <person name="Griggs A."/>
            <person name="Gujja S."/>
            <person name="Hansen M."/>
            <person name="Howarth C."/>
            <person name="Imamovic A."/>
            <person name="Larimer J."/>
            <person name="McCowan C."/>
            <person name="Murphy C."/>
            <person name="Neiman D."/>
            <person name="Pearson M."/>
            <person name="Priest M."/>
            <person name="Roberts A."/>
            <person name="Saif S."/>
            <person name="Shea T."/>
            <person name="Sisk P."/>
            <person name="Sykes S."/>
            <person name="Wortman J."/>
            <person name="Nusbaum C."/>
            <person name="Birren B."/>
        </authorList>
    </citation>
    <scope>NUCLEOTIDE SEQUENCE [LARGE SCALE GENOMIC DNA]</scope>
    <source>
        <strain evidence="13">PRA339</strain>
    </source>
</reference>
<dbReference type="EMBL" id="KK365144">
    <property type="protein sequence ID" value="KCZ81312.1"/>
    <property type="molecule type" value="Genomic_DNA"/>
</dbReference>
<comment type="similarity">
    <text evidence="1 8">Belongs to the NAD-dependent glycerol-3-phosphate dehydrogenase family.</text>
</comment>
<evidence type="ECO:0000256" key="8">
    <source>
        <dbReference type="RuleBase" id="RU000437"/>
    </source>
</evidence>
<feature type="binding site" evidence="7">
    <location>
        <position position="283"/>
    </location>
    <ligand>
        <name>NAD(+)</name>
        <dbReference type="ChEBI" id="CHEBI:57540"/>
    </ligand>
</feature>
<evidence type="ECO:0000256" key="4">
    <source>
        <dbReference type="ARBA" id="ARBA00048683"/>
    </source>
</evidence>
<evidence type="ECO:0000259" key="10">
    <source>
        <dbReference type="Pfam" id="PF01210"/>
    </source>
</evidence>
<dbReference type="GO" id="GO:0051287">
    <property type="term" value="F:NAD binding"/>
    <property type="evidence" value="ECO:0007669"/>
    <property type="project" value="UniProtKB-UniRule"/>
</dbReference>
<dbReference type="SUPFAM" id="SSF51735">
    <property type="entry name" value="NAD(P)-binding Rossmann-fold domains"/>
    <property type="match status" value="1"/>
</dbReference>
<feature type="domain" description="Glycerol-3-phosphate dehydrogenase NAD-dependent N-terminal" evidence="10">
    <location>
        <begin position="5"/>
        <end position="165"/>
    </location>
</feature>
<dbReference type="VEuPathDB" id="MicrosporidiaDB:H312_01191"/>
<feature type="binding site" evidence="7">
    <location>
        <position position="263"/>
    </location>
    <ligand>
        <name>NAD(+)</name>
        <dbReference type="ChEBI" id="CHEBI:57540"/>
    </ligand>
</feature>
<proteinExistence type="inferred from homology"/>
<keyword evidence="13" id="KW-1185">Reference proteome</keyword>
<keyword evidence="2 8" id="KW-0560">Oxidoreductase</keyword>
<gene>
    <name evidence="12" type="ORF">H312_01191</name>
</gene>
<evidence type="ECO:0000256" key="3">
    <source>
        <dbReference type="ARBA" id="ARBA00023027"/>
    </source>
</evidence>
<dbReference type="InterPro" id="IPR011128">
    <property type="entry name" value="G3P_DH_NAD-dep_N"/>
</dbReference>
<dbReference type="InterPro" id="IPR006109">
    <property type="entry name" value="G3P_DH_NAD-dep_C"/>
</dbReference>